<dbReference type="GO" id="GO:0009228">
    <property type="term" value="P:thiamine biosynthetic process"/>
    <property type="evidence" value="ECO:0007669"/>
    <property type="project" value="UniProtKB-KW"/>
</dbReference>
<dbReference type="NCBIfam" id="TIGR04306">
    <property type="entry name" value="salvage_TenA"/>
    <property type="match status" value="1"/>
</dbReference>
<dbReference type="STRING" id="1302272.FC96_GL002545"/>
<dbReference type="CDD" id="cd19364">
    <property type="entry name" value="TenA_C_BsTenA-like"/>
    <property type="match status" value="1"/>
</dbReference>
<dbReference type="AlphaFoldDB" id="A0A0R1HVC9"/>
<dbReference type="EMBL" id="AZCX01000009">
    <property type="protein sequence ID" value="KRK47425.1"/>
    <property type="molecule type" value="Genomic_DNA"/>
</dbReference>
<evidence type="ECO:0000313" key="11">
    <source>
        <dbReference type="EMBL" id="KRK47425.1"/>
    </source>
</evidence>
<evidence type="ECO:0000259" key="10">
    <source>
        <dbReference type="Pfam" id="PF03070"/>
    </source>
</evidence>
<evidence type="ECO:0000256" key="4">
    <source>
        <dbReference type="ARBA" id="ARBA00011881"/>
    </source>
</evidence>
<dbReference type="GO" id="GO:0009229">
    <property type="term" value="P:thiamine diphosphate biosynthetic process"/>
    <property type="evidence" value="ECO:0007669"/>
    <property type="project" value="UniProtKB-UniPathway"/>
</dbReference>
<reference evidence="11 12" key="1">
    <citation type="journal article" date="2015" name="Genome Announc.">
        <title>Expanding the biotechnology potential of lactobacilli through comparative genomics of 213 strains and associated genera.</title>
        <authorList>
            <person name="Sun Z."/>
            <person name="Harris H.M."/>
            <person name="McCann A."/>
            <person name="Guo C."/>
            <person name="Argimon S."/>
            <person name="Zhang W."/>
            <person name="Yang X."/>
            <person name="Jeffery I.B."/>
            <person name="Cooney J.C."/>
            <person name="Kagawa T.F."/>
            <person name="Liu W."/>
            <person name="Song Y."/>
            <person name="Salvetti E."/>
            <person name="Wrobel A."/>
            <person name="Rasinkangas P."/>
            <person name="Parkhill J."/>
            <person name="Rea M.C."/>
            <person name="O'Sullivan O."/>
            <person name="Ritari J."/>
            <person name="Douillard F.P."/>
            <person name="Paul Ross R."/>
            <person name="Yang R."/>
            <person name="Briner A.E."/>
            <person name="Felis G.E."/>
            <person name="de Vos W.M."/>
            <person name="Barrangou R."/>
            <person name="Klaenhammer T.R."/>
            <person name="Caufield P.W."/>
            <person name="Cui Y."/>
            <person name="Zhang H."/>
            <person name="O'Toole P.W."/>
        </authorList>
    </citation>
    <scope>NUCLEOTIDE SEQUENCE [LARGE SCALE GENOMIC DNA]</scope>
    <source>
        <strain evidence="11 12">JCM 15530</strain>
    </source>
</reference>
<comment type="subunit">
    <text evidence="4">Homotetramer.</text>
</comment>
<dbReference type="Proteomes" id="UP000050911">
    <property type="component" value="Unassembled WGS sequence"/>
</dbReference>
<keyword evidence="9" id="KW-0378">Hydrolase</keyword>
<comment type="function">
    <text evidence="9">Catalyzes an amino-pyrimidine hydrolysis reaction at the C5' of the pyrimidine moiety of thiamine compounds, a reaction that is part of a thiamine salvage pathway.</text>
</comment>
<evidence type="ECO:0000256" key="5">
    <source>
        <dbReference type="ARBA" id="ARBA00012684"/>
    </source>
</evidence>
<gene>
    <name evidence="11" type="ORF">FC96_GL002545</name>
</gene>
<feature type="domain" description="Thiaminase-2/PQQC" evidence="10">
    <location>
        <begin position="26"/>
        <end position="232"/>
    </location>
</feature>
<organism evidence="11 12">
    <name type="scientific">Secundilactobacillus kimchicus JCM 15530</name>
    <dbReference type="NCBI Taxonomy" id="1302272"/>
    <lineage>
        <taxon>Bacteria</taxon>
        <taxon>Bacillati</taxon>
        <taxon>Bacillota</taxon>
        <taxon>Bacilli</taxon>
        <taxon>Lactobacillales</taxon>
        <taxon>Lactobacillaceae</taxon>
        <taxon>Secundilactobacillus</taxon>
    </lineage>
</organism>
<evidence type="ECO:0000256" key="6">
    <source>
        <dbReference type="ARBA" id="ARBA00013647"/>
    </source>
</evidence>
<dbReference type="Pfam" id="PF03070">
    <property type="entry name" value="TENA_THI-4"/>
    <property type="match status" value="1"/>
</dbReference>
<accession>A0A0R1HVC9</accession>
<comment type="similarity">
    <text evidence="3 9">Belongs to the TenA family.</text>
</comment>
<keyword evidence="7 9" id="KW-0784">Thiamine biosynthesis</keyword>
<dbReference type="InterPro" id="IPR050967">
    <property type="entry name" value="Thiamine_Salvage_TenA"/>
</dbReference>
<dbReference type="InterPro" id="IPR027574">
    <property type="entry name" value="Thiaminase_II"/>
</dbReference>
<dbReference type="EC" id="3.5.99.2" evidence="5 9"/>
<evidence type="ECO:0000256" key="1">
    <source>
        <dbReference type="ARBA" id="ARBA00001881"/>
    </source>
</evidence>
<dbReference type="InterPro" id="IPR016084">
    <property type="entry name" value="Haem_Oase-like_multi-hlx"/>
</dbReference>
<evidence type="ECO:0000256" key="8">
    <source>
        <dbReference type="ARBA" id="ARBA00048337"/>
    </source>
</evidence>
<protein>
    <recommendedName>
        <fullName evidence="6 9">Aminopyrimidine aminohydrolase</fullName>
        <ecNumber evidence="5 9">3.5.99.2</ecNumber>
    </recommendedName>
</protein>
<dbReference type="InterPro" id="IPR004305">
    <property type="entry name" value="Thiaminase-2/PQQC"/>
</dbReference>
<evidence type="ECO:0000256" key="9">
    <source>
        <dbReference type="RuleBase" id="RU363093"/>
    </source>
</evidence>
<keyword evidence="12" id="KW-1185">Reference proteome</keyword>
<name>A0A0R1HVC9_9LACO</name>
<proteinExistence type="inferred from homology"/>
<comment type="catalytic activity">
    <reaction evidence="8 9">
        <text>thiamine + H2O = 5-(2-hydroxyethyl)-4-methylthiazole + 4-amino-5-hydroxymethyl-2-methylpyrimidine + H(+)</text>
        <dbReference type="Rhea" id="RHEA:17509"/>
        <dbReference type="ChEBI" id="CHEBI:15377"/>
        <dbReference type="ChEBI" id="CHEBI:15378"/>
        <dbReference type="ChEBI" id="CHEBI:16892"/>
        <dbReference type="ChEBI" id="CHEBI:17957"/>
        <dbReference type="ChEBI" id="CHEBI:18385"/>
        <dbReference type="EC" id="3.5.99.2"/>
    </reaction>
</comment>
<comment type="caution">
    <text evidence="11">The sequence shown here is derived from an EMBL/GenBank/DDBJ whole genome shotgun (WGS) entry which is preliminary data.</text>
</comment>
<dbReference type="GO" id="GO:0050334">
    <property type="term" value="F:thiaminase activity"/>
    <property type="evidence" value="ECO:0007669"/>
    <property type="project" value="UniProtKB-EC"/>
</dbReference>
<comment type="pathway">
    <text evidence="2 9">Cofactor biosynthesis; thiamine diphosphate biosynthesis.</text>
</comment>
<evidence type="ECO:0000256" key="7">
    <source>
        <dbReference type="ARBA" id="ARBA00022977"/>
    </source>
</evidence>
<evidence type="ECO:0000256" key="3">
    <source>
        <dbReference type="ARBA" id="ARBA00010264"/>
    </source>
</evidence>
<dbReference type="PANTHER" id="PTHR43198:SF2">
    <property type="entry name" value="SI:CH1073-67J19.1-RELATED"/>
    <property type="match status" value="1"/>
</dbReference>
<dbReference type="PANTHER" id="PTHR43198">
    <property type="entry name" value="BIFUNCTIONAL TH2 PROTEIN"/>
    <property type="match status" value="1"/>
</dbReference>
<evidence type="ECO:0000313" key="12">
    <source>
        <dbReference type="Proteomes" id="UP000050911"/>
    </source>
</evidence>
<dbReference type="Gene3D" id="1.20.910.10">
    <property type="entry name" value="Heme oxygenase-like"/>
    <property type="match status" value="1"/>
</dbReference>
<evidence type="ECO:0000256" key="2">
    <source>
        <dbReference type="ARBA" id="ARBA00004948"/>
    </source>
</evidence>
<comment type="catalytic activity">
    <reaction evidence="1 9">
        <text>4-amino-5-aminomethyl-2-methylpyrimidine + H2O = 4-amino-5-hydroxymethyl-2-methylpyrimidine + NH4(+)</text>
        <dbReference type="Rhea" id="RHEA:31799"/>
        <dbReference type="ChEBI" id="CHEBI:15377"/>
        <dbReference type="ChEBI" id="CHEBI:16892"/>
        <dbReference type="ChEBI" id="CHEBI:28938"/>
        <dbReference type="ChEBI" id="CHEBI:63416"/>
        <dbReference type="EC" id="3.5.99.2"/>
    </reaction>
</comment>
<dbReference type="PATRIC" id="fig|1302272.5.peg.2594"/>
<dbReference type="SUPFAM" id="SSF48613">
    <property type="entry name" value="Heme oxygenase-like"/>
    <property type="match status" value="1"/>
</dbReference>
<dbReference type="GO" id="GO:0005829">
    <property type="term" value="C:cytosol"/>
    <property type="evidence" value="ECO:0007669"/>
    <property type="project" value="TreeGrafter"/>
</dbReference>
<sequence>MGIFAVGLFASYFMEEFNMTFTDQLHEQAATLWQQSFDHPFIQQISAGTLPKAVFRFYLLQDRYYLSEFGKLHEQVASQVTNPKGRTFLLEGAQGLKDGEIAVRKGFFETLQISKQEIAQTPVAPTAYNYVNHMYAELYRGTPGRAIAGLLPCYWLYNEIGKRLIAAGSPDALYQQWIETYDSDGYTDSVQKMIALTNETAARTDADERTAMAASFVRSSAYELAFWQMAMDRQSWQAG</sequence>
<dbReference type="UniPathway" id="UPA00060"/>